<dbReference type="OrthoDB" id="9799909at2"/>
<proteinExistence type="inferred from homology"/>
<evidence type="ECO:0000256" key="1">
    <source>
        <dbReference type="ARBA" id="ARBA00022490"/>
    </source>
</evidence>
<dbReference type="GO" id="GO:0008270">
    <property type="term" value="F:zinc ion binding"/>
    <property type="evidence" value="ECO:0007669"/>
    <property type="project" value="UniProtKB-UniRule"/>
</dbReference>
<gene>
    <name evidence="6" type="ORF">FCL54_23335</name>
</gene>
<dbReference type="Pfam" id="PF17283">
    <property type="entry name" value="Zn_ribbon_SprT"/>
    <property type="match status" value="1"/>
</dbReference>
<dbReference type="Proteomes" id="UP000308230">
    <property type="component" value="Unassembled WGS sequence"/>
</dbReference>
<comment type="subcellular location">
    <subcellularLocation>
        <location evidence="4">Cytoplasm</location>
    </subcellularLocation>
</comment>
<dbReference type="RefSeq" id="WP_138129695.1">
    <property type="nucleotide sequence ID" value="NZ_SWLG01000037.1"/>
</dbReference>
<protein>
    <recommendedName>
        <fullName evidence="4">Protein SprT-like</fullName>
    </recommendedName>
</protein>
<sequence>MEQKELQQLVEKISNDYFGLPFKHEARFNARLRTTGGRYLLRSHDIELNPKQFSVFGMHALIGIIKHELCHYHLHIQGKGYKHRDRDFKELLNRVGGSRYCDSLPGIRNTEKVKYIYQCKNCTLQYKRKRRIDLKKYVCGKCRGKLKMISS</sequence>
<evidence type="ECO:0000313" key="6">
    <source>
        <dbReference type="EMBL" id="TLS34916.1"/>
    </source>
</evidence>
<keyword evidence="7" id="KW-1185">Reference proteome</keyword>
<feature type="binding site" evidence="4">
    <location>
        <position position="67"/>
    </location>
    <ligand>
        <name>Zn(2+)</name>
        <dbReference type="ChEBI" id="CHEBI:29105"/>
    </ligand>
</feature>
<evidence type="ECO:0000256" key="2">
    <source>
        <dbReference type="ARBA" id="ARBA00022723"/>
    </source>
</evidence>
<dbReference type="GO" id="GO:0006950">
    <property type="term" value="P:response to stress"/>
    <property type="evidence" value="ECO:0007669"/>
    <property type="project" value="UniProtKB-ARBA"/>
</dbReference>
<organism evidence="6 7">
    <name type="scientific">Exobacillus caeni</name>
    <dbReference type="NCBI Taxonomy" id="2574798"/>
    <lineage>
        <taxon>Bacteria</taxon>
        <taxon>Bacillati</taxon>
        <taxon>Bacillota</taxon>
        <taxon>Bacilli</taxon>
        <taxon>Bacillales</taxon>
        <taxon>Guptibacillaceae</taxon>
        <taxon>Exobacillus</taxon>
    </lineage>
</organism>
<comment type="cofactor">
    <cofactor evidence="4">
        <name>Zn(2+)</name>
        <dbReference type="ChEBI" id="CHEBI:29105"/>
    </cofactor>
    <text evidence="4">Binds 1 zinc ion.</text>
</comment>
<evidence type="ECO:0000259" key="5">
    <source>
        <dbReference type="SMART" id="SM00731"/>
    </source>
</evidence>
<dbReference type="AlphaFoldDB" id="A0A5R9EXM6"/>
<dbReference type="InterPro" id="IPR006640">
    <property type="entry name" value="SprT-like_domain"/>
</dbReference>
<dbReference type="InterPro" id="IPR035240">
    <property type="entry name" value="SprT_Zn_ribbon"/>
</dbReference>
<dbReference type="HAMAP" id="MF_00745">
    <property type="entry name" value="SprT_like"/>
    <property type="match status" value="1"/>
</dbReference>
<evidence type="ECO:0000256" key="3">
    <source>
        <dbReference type="ARBA" id="ARBA00022833"/>
    </source>
</evidence>
<evidence type="ECO:0000313" key="7">
    <source>
        <dbReference type="Proteomes" id="UP000308230"/>
    </source>
</evidence>
<accession>A0A5R9EXM6</accession>
<comment type="similarity">
    <text evidence="4">Belongs to the SprT family.</text>
</comment>
<dbReference type="Pfam" id="PF10263">
    <property type="entry name" value="SprT-like"/>
    <property type="match status" value="1"/>
</dbReference>
<feature type="binding site" evidence="4">
    <location>
        <position position="71"/>
    </location>
    <ligand>
        <name>Zn(2+)</name>
        <dbReference type="ChEBI" id="CHEBI:29105"/>
    </ligand>
</feature>
<keyword evidence="3 4" id="KW-0862">Zinc</keyword>
<dbReference type="EMBL" id="SWLG01000037">
    <property type="protein sequence ID" value="TLS34916.1"/>
    <property type="molecule type" value="Genomic_DNA"/>
</dbReference>
<keyword evidence="2 4" id="KW-0479">Metal-binding</keyword>
<dbReference type="GO" id="GO:0005737">
    <property type="term" value="C:cytoplasm"/>
    <property type="evidence" value="ECO:0007669"/>
    <property type="project" value="UniProtKB-SubCell"/>
</dbReference>
<name>A0A5R9EXM6_9BACL</name>
<comment type="caution">
    <text evidence="6">The sequence shown here is derived from an EMBL/GenBank/DDBJ whole genome shotgun (WGS) entry which is preliminary data.</text>
</comment>
<dbReference type="InterPro" id="IPR023524">
    <property type="entry name" value="Uncharacterised_SprT-like"/>
</dbReference>
<feature type="domain" description="SprT-like" evidence="5">
    <location>
        <begin position="4"/>
        <end position="149"/>
    </location>
</feature>
<dbReference type="SMART" id="SM00731">
    <property type="entry name" value="SprT"/>
    <property type="match status" value="1"/>
</dbReference>
<reference evidence="6 7" key="1">
    <citation type="submission" date="2019-04" db="EMBL/GenBank/DDBJ databases">
        <title>Bacillus caeni sp. nov., a bacterium isolated from mangrove sediment.</title>
        <authorList>
            <person name="Huang H."/>
            <person name="Mo K."/>
            <person name="Hu Y."/>
        </authorList>
    </citation>
    <scope>NUCLEOTIDE SEQUENCE [LARGE SCALE GENOMIC DNA]</scope>
    <source>
        <strain evidence="6 7">HB172195</strain>
    </source>
</reference>
<feature type="active site" evidence="4">
    <location>
        <position position="68"/>
    </location>
</feature>
<keyword evidence="1 4" id="KW-0963">Cytoplasm</keyword>
<evidence type="ECO:0000256" key="4">
    <source>
        <dbReference type="HAMAP-Rule" id="MF_00745"/>
    </source>
</evidence>
<dbReference type="NCBIfam" id="NF003339">
    <property type="entry name" value="PRK04351.1"/>
    <property type="match status" value="1"/>
</dbReference>